<feature type="transmembrane region" description="Helical" evidence="16">
    <location>
        <begin position="340"/>
        <end position="358"/>
    </location>
</feature>
<keyword evidence="4 16" id="KW-0812">Transmembrane</keyword>
<evidence type="ECO:0000256" key="7">
    <source>
        <dbReference type="ARBA" id="ARBA00022989"/>
    </source>
</evidence>
<dbReference type="PANTHER" id="PTHR30474:SF2">
    <property type="entry name" value="PEPTIDOGLYCAN GLYCOSYLTRANSFERASE FTSW-RELATED"/>
    <property type="match status" value="1"/>
</dbReference>
<feature type="transmembrane region" description="Helical" evidence="16">
    <location>
        <begin position="307"/>
        <end position="328"/>
    </location>
</feature>
<comment type="catalytic activity">
    <reaction evidence="15">
        <text>[GlcNAc-(1-&gt;4)-Mur2Ac(oyl-L-Ala-gamma-D-Glu-L-Lys-D-Ala-D-Ala)](n)-di-trans,octa-cis-undecaprenyl diphosphate + beta-D-GlcNAc-(1-&gt;4)-Mur2Ac(oyl-L-Ala-gamma-D-Glu-L-Lys-D-Ala-D-Ala)-di-trans,octa-cis-undecaprenyl diphosphate = [GlcNAc-(1-&gt;4)-Mur2Ac(oyl-L-Ala-gamma-D-Glu-L-Lys-D-Ala-D-Ala)](n+1)-di-trans,octa-cis-undecaprenyl diphosphate + di-trans,octa-cis-undecaprenyl diphosphate + H(+)</text>
        <dbReference type="Rhea" id="RHEA:23708"/>
        <dbReference type="Rhea" id="RHEA-COMP:9602"/>
        <dbReference type="Rhea" id="RHEA-COMP:9603"/>
        <dbReference type="ChEBI" id="CHEBI:15378"/>
        <dbReference type="ChEBI" id="CHEBI:58405"/>
        <dbReference type="ChEBI" id="CHEBI:60033"/>
        <dbReference type="ChEBI" id="CHEBI:78435"/>
        <dbReference type="EC" id="2.4.99.28"/>
    </reaction>
</comment>
<keyword evidence="5" id="KW-0133">Cell shape</keyword>
<organism evidence="17 18">
    <name type="scientific">Luteolibacter algae</name>
    <dbReference type="NCBI Taxonomy" id="454151"/>
    <lineage>
        <taxon>Bacteria</taxon>
        <taxon>Pseudomonadati</taxon>
        <taxon>Verrucomicrobiota</taxon>
        <taxon>Verrucomicrobiia</taxon>
        <taxon>Verrucomicrobiales</taxon>
        <taxon>Verrucomicrobiaceae</taxon>
        <taxon>Luteolibacter</taxon>
    </lineage>
</organism>
<gene>
    <name evidence="17" type="ORF">ACFSSA_09175</name>
</gene>
<sequence length="382" mass="41092">MLRHSSTILIIAVALLCGLGLVMLASTGVWVRDLEQPYHFVIRQSVMVVIGVFAAFVMAKTPPEVIRKSTVFVYVLVCIALALCFVPAVNVEIYGSKRWIDLPFIGQFQPSEPAKMIVVVALAAWFARWQTEVHTFFRGFVIPGMITGLPLVLIALETDVGTALSLSVTAAAVMYCVGSRLRYIIPAGLVGISGAAWYLYNNPNRWGRIEAWLDLENPVHQLDRGMQQWRALLALGNGGPWGVGLGNGVEKFGTLTFAHIDFIYPVIGEELGLPATLGVIICYVGIAVAGVGIALQAKQIFERSIALGLTCVIVVPAMVNIGVTTAVLPNDGLPLPFVSYGGTSLVFSLAAVGLLVGIHRRSQIATIQAFPLGKDARGILRL</sequence>
<evidence type="ECO:0000256" key="12">
    <source>
        <dbReference type="ARBA" id="ARBA00041185"/>
    </source>
</evidence>
<evidence type="ECO:0000256" key="14">
    <source>
        <dbReference type="ARBA" id="ARBA00044770"/>
    </source>
</evidence>
<keyword evidence="7 16" id="KW-1133">Transmembrane helix</keyword>
<evidence type="ECO:0000256" key="6">
    <source>
        <dbReference type="ARBA" id="ARBA00022984"/>
    </source>
</evidence>
<comment type="subcellular location">
    <subcellularLocation>
        <location evidence="1">Membrane</location>
        <topology evidence="1">Multi-pass membrane protein</topology>
    </subcellularLocation>
</comment>
<evidence type="ECO:0000256" key="11">
    <source>
        <dbReference type="ARBA" id="ARBA00038053"/>
    </source>
</evidence>
<reference evidence="18" key="1">
    <citation type="journal article" date="2019" name="Int. J. Syst. Evol. Microbiol.">
        <title>The Global Catalogue of Microorganisms (GCM) 10K type strain sequencing project: providing services to taxonomists for standard genome sequencing and annotation.</title>
        <authorList>
            <consortium name="The Broad Institute Genomics Platform"/>
            <consortium name="The Broad Institute Genome Sequencing Center for Infectious Disease"/>
            <person name="Wu L."/>
            <person name="Ma J."/>
        </authorList>
    </citation>
    <scope>NUCLEOTIDE SEQUENCE [LARGE SCALE GENOMIC DNA]</scope>
    <source>
        <strain evidence="18">CGMCC 4.7106</strain>
    </source>
</reference>
<dbReference type="InterPro" id="IPR001182">
    <property type="entry name" value="FtsW/RodA"/>
</dbReference>
<name>A0ABW5D9V3_9BACT</name>
<feature type="transmembrane region" description="Helical" evidence="16">
    <location>
        <begin position="162"/>
        <end position="178"/>
    </location>
</feature>
<protein>
    <recommendedName>
        <fullName evidence="12">Probable peptidoglycan glycosyltransferase FtsW</fullName>
        <ecNumber evidence="14">2.4.99.28</ecNumber>
    </recommendedName>
    <alternativeName>
        <fullName evidence="13">Cell division protein FtsW</fullName>
    </alternativeName>
    <alternativeName>
        <fullName evidence="10">Cell wall polymerase</fullName>
    </alternativeName>
    <alternativeName>
        <fullName evidence="9">Peptidoglycan polymerase</fullName>
    </alternativeName>
</protein>
<evidence type="ECO:0000256" key="10">
    <source>
        <dbReference type="ARBA" id="ARBA00033270"/>
    </source>
</evidence>
<evidence type="ECO:0000256" key="5">
    <source>
        <dbReference type="ARBA" id="ARBA00022960"/>
    </source>
</evidence>
<keyword evidence="2" id="KW-0328">Glycosyltransferase</keyword>
<evidence type="ECO:0000256" key="2">
    <source>
        <dbReference type="ARBA" id="ARBA00022676"/>
    </source>
</evidence>
<keyword evidence="6" id="KW-0573">Peptidoglycan synthesis</keyword>
<dbReference type="RefSeq" id="WP_386820132.1">
    <property type="nucleotide sequence ID" value="NZ_JBHUIT010000016.1"/>
</dbReference>
<feature type="transmembrane region" description="Helical" evidence="16">
    <location>
        <begin position="271"/>
        <end position="295"/>
    </location>
</feature>
<feature type="transmembrane region" description="Helical" evidence="16">
    <location>
        <begin position="183"/>
        <end position="200"/>
    </location>
</feature>
<dbReference type="PANTHER" id="PTHR30474">
    <property type="entry name" value="CELL CYCLE PROTEIN"/>
    <property type="match status" value="1"/>
</dbReference>
<accession>A0ABW5D9V3</accession>
<proteinExistence type="inferred from homology"/>
<comment type="caution">
    <text evidence="17">The sequence shown here is derived from an EMBL/GenBank/DDBJ whole genome shotgun (WGS) entry which is preliminary data.</text>
</comment>
<evidence type="ECO:0000256" key="16">
    <source>
        <dbReference type="SAM" id="Phobius"/>
    </source>
</evidence>
<feature type="transmembrane region" description="Helical" evidence="16">
    <location>
        <begin position="136"/>
        <end position="156"/>
    </location>
</feature>
<keyword evidence="3" id="KW-0808">Transferase</keyword>
<evidence type="ECO:0000256" key="9">
    <source>
        <dbReference type="ARBA" id="ARBA00032370"/>
    </source>
</evidence>
<comment type="similarity">
    <text evidence="11">Belongs to the SEDS family. FtsW subfamily.</text>
</comment>
<evidence type="ECO:0000313" key="18">
    <source>
        <dbReference type="Proteomes" id="UP001597375"/>
    </source>
</evidence>
<evidence type="ECO:0000256" key="8">
    <source>
        <dbReference type="ARBA" id="ARBA00023136"/>
    </source>
</evidence>
<keyword evidence="8 16" id="KW-0472">Membrane</keyword>
<dbReference type="EC" id="2.4.99.28" evidence="14"/>
<dbReference type="EMBL" id="JBHUIT010000016">
    <property type="protein sequence ID" value="MFD2256846.1"/>
    <property type="molecule type" value="Genomic_DNA"/>
</dbReference>
<evidence type="ECO:0000256" key="1">
    <source>
        <dbReference type="ARBA" id="ARBA00004141"/>
    </source>
</evidence>
<feature type="transmembrane region" description="Helical" evidence="16">
    <location>
        <begin position="113"/>
        <end position="129"/>
    </location>
</feature>
<evidence type="ECO:0000256" key="3">
    <source>
        <dbReference type="ARBA" id="ARBA00022679"/>
    </source>
</evidence>
<dbReference type="Pfam" id="PF01098">
    <property type="entry name" value="FTSW_RODA_SPOVE"/>
    <property type="match status" value="1"/>
</dbReference>
<evidence type="ECO:0000256" key="13">
    <source>
        <dbReference type="ARBA" id="ARBA00041418"/>
    </source>
</evidence>
<feature type="transmembrane region" description="Helical" evidence="16">
    <location>
        <begin position="71"/>
        <end position="93"/>
    </location>
</feature>
<dbReference type="Proteomes" id="UP001597375">
    <property type="component" value="Unassembled WGS sequence"/>
</dbReference>
<keyword evidence="18" id="KW-1185">Reference proteome</keyword>
<evidence type="ECO:0000256" key="15">
    <source>
        <dbReference type="ARBA" id="ARBA00049902"/>
    </source>
</evidence>
<feature type="transmembrane region" description="Helical" evidence="16">
    <location>
        <begin position="40"/>
        <end position="59"/>
    </location>
</feature>
<evidence type="ECO:0000313" key="17">
    <source>
        <dbReference type="EMBL" id="MFD2256846.1"/>
    </source>
</evidence>
<evidence type="ECO:0000256" key="4">
    <source>
        <dbReference type="ARBA" id="ARBA00022692"/>
    </source>
</evidence>